<sequence>MSRKAMNTQRALSVEWDPQCGSLCFRLRTPERPLTRRGFLGAVWLFFDPPELAAPVCLTAKQLPQELCQADLGWNTPVSEDHSARWHWWLNLIKSIGVAWYSRLLSPGNFVGVCTPELHVLSDLSETGYGVASYAPFVPNDNWVARRLVFGKFRFPPLKTVGVPRLELAATALATRVYKLLIENLPNFSAATLRTASHIVLQCISNRSTRFCTFVAN</sequence>
<evidence type="ECO:0000313" key="1">
    <source>
        <dbReference type="EMBL" id="OON18832.1"/>
    </source>
</evidence>
<keyword evidence="2" id="KW-1185">Reference proteome</keyword>
<dbReference type="Pfam" id="PF05380">
    <property type="entry name" value="Peptidase_A17"/>
    <property type="match status" value="1"/>
</dbReference>
<protein>
    <submittedName>
        <fullName evidence="1">Pao retrotransposon peptidase</fullName>
    </submittedName>
</protein>
<dbReference type="EMBL" id="KV893812">
    <property type="protein sequence ID" value="OON18832.1"/>
    <property type="molecule type" value="Genomic_DNA"/>
</dbReference>
<evidence type="ECO:0000313" key="2">
    <source>
        <dbReference type="Proteomes" id="UP000243686"/>
    </source>
</evidence>
<name>A0A1S8WWB1_OPIVI</name>
<dbReference type="PANTHER" id="PTHR47331">
    <property type="entry name" value="PHD-TYPE DOMAIN-CONTAINING PROTEIN"/>
    <property type="match status" value="1"/>
</dbReference>
<gene>
    <name evidence="1" type="ORF">X801_05311</name>
</gene>
<organism evidence="1 2">
    <name type="scientific">Opisthorchis viverrini</name>
    <name type="common">Southeast Asian liver fluke</name>
    <dbReference type="NCBI Taxonomy" id="6198"/>
    <lineage>
        <taxon>Eukaryota</taxon>
        <taxon>Metazoa</taxon>
        <taxon>Spiralia</taxon>
        <taxon>Lophotrochozoa</taxon>
        <taxon>Platyhelminthes</taxon>
        <taxon>Trematoda</taxon>
        <taxon>Digenea</taxon>
        <taxon>Opisthorchiida</taxon>
        <taxon>Opisthorchiata</taxon>
        <taxon>Opisthorchiidae</taxon>
        <taxon>Opisthorchis</taxon>
    </lineage>
</organism>
<dbReference type="AlphaFoldDB" id="A0A1S8WWB1"/>
<dbReference type="Proteomes" id="UP000243686">
    <property type="component" value="Unassembled WGS sequence"/>
</dbReference>
<reference evidence="1 2" key="1">
    <citation type="submission" date="2015-03" db="EMBL/GenBank/DDBJ databases">
        <title>Draft genome of the nematode, Opisthorchis viverrini.</title>
        <authorList>
            <person name="Mitreva M."/>
        </authorList>
    </citation>
    <scope>NUCLEOTIDE SEQUENCE [LARGE SCALE GENOMIC DNA]</scope>
    <source>
        <strain evidence="1">Khon Kaen</strain>
    </source>
</reference>
<accession>A0A1S8WWB1</accession>
<dbReference type="InterPro" id="IPR008042">
    <property type="entry name" value="Retrotrans_Pao"/>
</dbReference>
<proteinExistence type="predicted"/>